<evidence type="ECO:0000313" key="4">
    <source>
        <dbReference type="Proteomes" id="UP000886653"/>
    </source>
</evidence>
<dbReference type="InterPro" id="IPR050827">
    <property type="entry name" value="CRP1_MDG1_kinase"/>
</dbReference>
<feature type="region of interest" description="Disordered" evidence="1">
    <location>
        <begin position="83"/>
        <end position="224"/>
    </location>
</feature>
<feature type="compositionally biased region" description="Low complexity" evidence="1">
    <location>
        <begin position="142"/>
        <end position="160"/>
    </location>
</feature>
<feature type="compositionally biased region" description="Polar residues" evidence="1">
    <location>
        <begin position="438"/>
        <end position="454"/>
    </location>
</feature>
<dbReference type="Pfam" id="PF16561">
    <property type="entry name" value="AMPK1_CBM"/>
    <property type="match status" value="1"/>
</dbReference>
<dbReference type="GO" id="GO:0005634">
    <property type="term" value="C:nucleus"/>
    <property type="evidence" value="ECO:0007669"/>
    <property type="project" value="TreeGrafter"/>
</dbReference>
<dbReference type="InterPro" id="IPR032640">
    <property type="entry name" value="AMPK1_CBM"/>
</dbReference>
<dbReference type="AlphaFoldDB" id="A0A9P6NQC5"/>
<sequence>MAILDQPEDLTSQKQKSTYTHQFRWDSSVPQQVFIKGSFDQWQSPLELFKEQSGKFGRSIELEYGSRVLYKYVVDGNWRHNPNEPTETDLHGNINNLLEVPPYVSPSPSPEPSNEEEEEDLPADSEPVAPQTTSPSPDEPVQSQSSGSLPGSLPNTAVSPTPFPHPPSPSSSSSRSARTPVRSNHLLKQRAQSTISPPKTRHRHTSLHSSLLLGPTKSSPAQASVSTVVSAMAGVAATAIPAAIYAVTGKDLIAGSSKITVVEQQKSTVTKSTEFGVPELQSDAVTKEQKSNAIDEGQNLDTLVEETSDTIVGQEQQDVLLNDPKKNTEGETANTHISLPPSELKSIPQKLKPIPEPNEQTVGQEQAEVLLTDPKKNAESQPVNTHLALPPAEPELVTQKLEPIPKPTKHEPTPQPNKEVGVEPIAEEVVTQPIAEPATQSSTEPTANHPQSEVATYPLPPLQQQPEVSSTPETHQTNTKGRYGNLSLSPNKCSSNSPKNGGWRASVGSFGRRPSGVEDRAVSEASPAIVPMETPERKRKTSLFHKIKVALSPGHRKSPSTDQH</sequence>
<dbReference type="OrthoDB" id="2507813at2759"/>
<reference evidence="3" key="1">
    <citation type="submission" date="2013-11" db="EMBL/GenBank/DDBJ databases">
        <title>Genome sequence of the fusiform rust pathogen reveals effectors for host alternation and coevolution with pine.</title>
        <authorList>
            <consortium name="DOE Joint Genome Institute"/>
            <person name="Smith K."/>
            <person name="Pendleton A."/>
            <person name="Kubisiak T."/>
            <person name="Anderson C."/>
            <person name="Salamov A."/>
            <person name="Aerts A."/>
            <person name="Riley R."/>
            <person name="Clum A."/>
            <person name="Lindquist E."/>
            <person name="Ence D."/>
            <person name="Campbell M."/>
            <person name="Kronenberg Z."/>
            <person name="Feau N."/>
            <person name="Dhillon B."/>
            <person name="Hamelin R."/>
            <person name="Burleigh J."/>
            <person name="Smith J."/>
            <person name="Yandell M."/>
            <person name="Nelson C."/>
            <person name="Grigoriev I."/>
            <person name="Davis J."/>
        </authorList>
    </citation>
    <scope>NUCLEOTIDE SEQUENCE</scope>
    <source>
        <strain evidence="3">G11</strain>
    </source>
</reference>
<evidence type="ECO:0000313" key="3">
    <source>
        <dbReference type="EMBL" id="KAG0147635.1"/>
    </source>
</evidence>
<feature type="compositionally biased region" description="Polar residues" evidence="1">
    <location>
        <begin position="464"/>
        <end position="480"/>
    </location>
</feature>
<evidence type="ECO:0000256" key="1">
    <source>
        <dbReference type="SAM" id="MobiDB-lite"/>
    </source>
</evidence>
<dbReference type="Gene3D" id="2.60.40.10">
    <property type="entry name" value="Immunoglobulins"/>
    <property type="match status" value="1"/>
</dbReference>
<feature type="compositionally biased region" description="Low complexity" evidence="1">
    <location>
        <begin position="170"/>
        <end position="183"/>
    </location>
</feature>
<feature type="compositionally biased region" description="Polar residues" evidence="1">
    <location>
        <begin position="309"/>
        <end position="319"/>
    </location>
</feature>
<organism evidence="3 4">
    <name type="scientific">Cronartium quercuum f. sp. fusiforme G11</name>
    <dbReference type="NCBI Taxonomy" id="708437"/>
    <lineage>
        <taxon>Eukaryota</taxon>
        <taxon>Fungi</taxon>
        <taxon>Dikarya</taxon>
        <taxon>Basidiomycota</taxon>
        <taxon>Pucciniomycotina</taxon>
        <taxon>Pucciniomycetes</taxon>
        <taxon>Pucciniales</taxon>
        <taxon>Coleosporiaceae</taxon>
        <taxon>Cronartium</taxon>
    </lineage>
</organism>
<feature type="region of interest" description="Disordered" evidence="1">
    <location>
        <begin position="280"/>
        <end position="564"/>
    </location>
</feature>
<protein>
    <recommendedName>
        <fullName evidence="2">AMP-activated protein kinase glycogen-binding domain-containing protein</fullName>
    </recommendedName>
</protein>
<dbReference type="GO" id="GO:0019901">
    <property type="term" value="F:protein kinase binding"/>
    <property type="evidence" value="ECO:0007669"/>
    <property type="project" value="TreeGrafter"/>
</dbReference>
<keyword evidence="4" id="KW-1185">Reference proteome</keyword>
<proteinExistence type="predicted"/>
<dbReference type="GO" id="GO:0031588">
    <property type="term" value="C:nucleotide-activated protein kinase complex"/>
    <property type="evidence" value="ECO:0007669"/>
    <property type="project" value="TreeGrafter"/>
</dbReference>
<dbReference type="GO" id="GO:0007165">
    <property type="term" value="P:signal transduction"/>
    <property type="evidence" value="ECO:0007669"/>
    <property type="project" value="TreeGrafter"/>
</dbReference>
<dbReference type="PANTHER" id="PTHR10343">
    <property type="entry name" value="5'-AMP-ACTIVATED PROTEIN KINASE , BETA SUBUNIT"/>
    <property type="match status" value="1"/>
</dbReference>
<evidence type="ECO:0000259" key="2">
    <source>
        <dbReference type="Pfam" id="PF16561"/>
    </source>
</evidence>
<feature type="compositionally biased region" description="Acidic residues" evidence="1">
    <location>
        <begin position="113"/>
        <end position="123"/>
    </location>
</feature>
<name>A0A9P6NQC5_9BASI</name>
<dbReference type="PANTHER" id="PTHR10343:SF94">
    <property type="entry name" value="MDG1P"/>
    <property type="match status" value="1"/>
</dbReference>
<dbReference type="SUPFAM" id="SSF81296">
    <property type="entry name" value="E set domains"/>
    <property type="match status" value="1"/>
</dbReference>
<gene>
    <name evidence="3" type="ORF">CROQUDRAFT_655833</name>
</gene>
<dbReference type="InterPro" id="IPR014756">
    <property type="entry name" value="Ig_E-set"/>
</dbReference>
<accession>A0A9P6NQC5</accession>
<dbReference type="InterPro" id="IPR013783">
    <property type="entry name" value="Ig-like_fold"/>
</dbReference>
<feature type="compositionally biased region" description="Low complexity" evidence="1">
    <location>
        <begin position="485"/>
        <end position="500"/>
    </location>
</feature>
<dbReference type="GO" id="GO:0005737">
    <property type="term" value="C:cytoplasm"/>
    <property type="evidence" value="ECO:0007669"/>
    <property type="project" value="TreeGrafter"/>
</dbReference>
<feature type="domain" description="AMP-activated protein kinase glycogen-binding" evidence="2">
    <location>
        <begin position="22"/>
        <end position="101"/>
    </location>
</feature>
<comment type="caution">
    <text evidence="3">The sequence shown here is derived from an EMBL/GenBank/DDBJ whole genome shotgun (WGS) entry which is preliminary data.</text>
</comment>
<dbReference type="CDD" id="cd02859">
    <property type="entry name" value="E_set_AMPKbeta_like_N"/>
    <property type="match status" value="1"/>
</dbReference>
<feature type="compositionally biased region" description="Basic residues" evidence="1">
    <location>
        <begin position="537"/>
        <end position="558"/>
    </location>
</feature>
<dbReference type="Proteomes" id="UP000886653">
    <property type="component" value="Unassembled WGS sequence"/>
</dbReference>
<dbReference type="EMBL" id="MU167245">
    <property type="protein sequence ID" value="KAG0147635.1"/>
    <property type="molecule type" value="Genomic_DNA"/>
</dbReference>